<organism evidence="2 3">
    <name type="scientific">Neomicrococcus aestuarii</name>
    <dbReference type="NCBI Taxonomy" id="556325"/>
    <lineage>
        <taxon>Bacteria</taxon>
        <taxon>Bacillati</taxon>
        <taxon>Actinomycetota</taxon>
        <taxon>Actinomycetes</taxon>
        <taxon>Micrococcales</taxon>
        <taxon>Micrococcaceae</taxon>
        <taxon>Neomicrococcus</taxon>
    </lineage>
</organism>
<dbReference type="OrthoDB" id="8221452at2"/>
<dbReference type="STRING" id="556325.BHE16_07595"/>
<proteinExistence type="predicted"/>
<evidence type="ECO:0000313" key="2">
    <source>
        <dbReference type="EMBL" id="APF40898.1"/>
    </source>
</evidence>
<dbReference type="InterPro" id="IPR029063">
    <property type="entry name" value="SAM-dependent_MTases_sf"/>
</dbReference>
<dbReference type="CDD" id="cd02440">
    <property type="entry name" value="AdoMet_MTases"/>
    <property type="match status" value="1"/>
</dbReference>
<dbReference type="Proteomes" id="UP000183530">
    <property type="component" value="Chromosome"/>
</dbReference>
<sequence>MSGMAKLGTAPVPGTYEIDTGTASLERDHYGESSWLLRVNGVQSSHVDLNDPLRLEFEYMRWMAAAINQWPAGPAPYRRVLHLGGGACSMARWVTAKYPTSRQVVVELDGKLANYVREWFDLPKAPLLRLRVGDAAEVTPTLTENTRDIIIRDVFAGNKTPASVSSKEFAEQIKRVLDVGGLYLANCGDDSKLEEVRRESQVLSEVFEHVAMISDPAMFKGRRSGNVVFAASQVPFENLVALERDLRMDALPAQFRAV</sequence>
<dbReference type="Pfam" id="PF01564">
    <property type="entry name" value="Spermine_synth"/>
    <property type="match status" value="1"/>
</dbReference>
<evidence type="ECO:0000313" key="3">
    <source>
        <dbReference type="Proteomes" id="UP000183530"/>
    </source>
</evidence>
<dbReference type="PANTHER" id="PTHR43317:SF1">
    <property type="entry name" value="THERMOSPERMINE SYNTHASE ACAULIS5"/>
    <property type="match status" value="1"/>
</dbReference>
<evidence type="ECO:0000256" key="1">
    <source>
        <dbReference type="ARBA" id="ARBA00023115"/>
    </source>
</evidence>
<dbReference type="KEGG" id="nae:BHE16_07595"/>
<dbReference type="Gene3D" id="3.40.50.150">
    <property type="entry name" value="Vaccinia Virus protein VP39"/>
    <property type="match status" value="1"/>
</dbReference>
<keyword evidence="3" id="KW-1185">Reference proteome</keyword>
<dbReference type="AlphaFoldDB" id="A0A1L2ZPE5"/>
<accession>A0A1L2ZPE5</accession>
<evidence type="ECO:0008006" key="4">
    <source>
        <dbReference type="Google" id="ProtNLM"/>
    </source>
</evidence>
<name>A0A1L2ZPE5_9MICC</name>
<dbReference type="EMBL" id="CP018135">
    <property type="protein sequence ID" value="APF40898.1"/>
    <property type="molecule type" value="Genomic_DNA"/>
</dbReference>
<reference evidence="2 3" key="1">
    <citation type="submission" date="2016-11" db="EMBL/GenBank/DDBJ databases">
        <title>Genome sequencing of Zhihengliuella aestuarii B18 antagonistic to Plasmodiophora brassicae.</title>
        <authorList>
            <person name="Luo Y."/>
        </authorList>
    </citation>
    <scope>NUCLEOTIDE SEQUENCE [LARGE SCALE GENOMIC DNA]</scope>
    <source>
        <strain evidence="2 3">B18</strain>
    </source>
</reference>
<gene>
    <name evidence="2" type="ORF">BHE16_07595</name>
</gene>
<dbReference type="GO" id="GO:0006596">
    <property type="term" value="P:polyamine biosynthetic process"/>
    <property type="evidence" value="ECO:0007669"/>
    <property type="project" value="UniProtKB-KW"/>
</dbReference>
<dbReference type="NCBIfam" id="NF037959">
    <property type="entry name" value="MFS_SpdSyn"/>
    <property type="match status" value="1"/>
</dbReference>
<dbReference type="SUPFAM" id="SSF53335">
    <property type="entry name" value="S-adenosyl-L-methionine-dependent methyltransferases"/>
    <property type="match status" value="1"/>
</dbReference>
<protein>
    <recommendedName>
        <fullName evidence="4">Spermidine synthase</fullName>
    </recommendedName>
</protein>
<keyword evidence="1" id="KW-0620">Polyamine biosynthesis</keyword>
<dbReference type="PANTHER" id="PTHR43317">
    <property type="entry name" value="THERMOSPERMINE SYNTHASE ACAULIS5"/>
    <property type="match status" value="1"/>
</dbReference>